<protein>
    <submittedName>
        <fullName evidence="1">Uncharacterized protein</fullName>
    </submittedName>
</protein>
<accession>A0A0P7T920</accession>
<gene>
    <name evidence="1" type="ORF">Z043_124847</name>
</gene>
<sequence length="181" mass="19819">MDPNITGSFLFNNSLNQYPTDMKAPVCQYSVQNSFYKLGPGLNNQLPSGTPHGISDILSRSVIGAPSSTLLSSYPPVGGFGTVAAPGVYYNRDYNSPLGSFSKPTAECPVKGRSSGTWAEPGYEWRGGRQQCSSSEFLQPDSSRGTQPQRTLDKLIDFGVPLRPHRISFTLLHECLWQQIQ</sequence>
<dbReference type="EMBL" id="JARO02016477">
    <property type="protein sequence ID" value="KPP57432.1"/>
    <property type="molecule type" value="Genomic_DNA"/>
</dbReference>
<comment type="caution">
    <text evidence="1">The sequence shown here is derived from an EMBL/GenBank/DDBJ whole genome shotgun (WGS) entry which is preliminary data.</text>
</comment>
<evidence type="ECO:0000313" key="1">
    <source>
        <dbReference type="EMBL" id="KPP57432.1"/>
    </source>
</evidence>
<dbReference type="AlphaFoldDB" id="A0A0P7T920"/>
<organism evidence="1 2">
    <name type="scientific">Scleropages formosus</name>
    <name type="common">Asian bonytongue</name>
    <name type="synonym">Osteoglossum formosum</name>
    <dbReference type="NCBI Taxonomy" id="113540"/>
    <lineage>
        <taxon>Eukaryota</taxon>
        <taxon>Metazoa</taxon>
        <taxon>Chordata</taxon>
        <taxon>Craniata</taxon>
        <taxon>Vertebrata</taxon>
        <taxon>Euteleostomi</taxon>
        <taxon>Actinopterygii</taxon>
        <taxon>Neopterygii</taxon>
        <taxon>Teleostei</taxon>
        <taxon>Osteoglossocephala</taxon>
        <taxon>Osteoglossomorpha</taxon>
        <taxon>Osteoglossiformes</taxon>
        <taxon>Osteoglossidae</taxon>
        <taxon>Scleropages</taxon>
    </lineage>
</organism>
<reference evidence="1 2" key="1">
    <citation type="submission" date="2015-08" db="EMBL/GenBank/DDBJ databases">
        <title>The genome of the Asian arowana (Scleropages formosus).</title>
        <authorList>
            <person name="Tan M.H."/>
            <person name="Gan H.M."/>
            <person name="Croft L.J."/>
            <person name="Austin C.M."/>
        </authorList>
    </citation>
    <scope>NUCLEOTIDE SEQUENCE [LARGE SCALE GENOMIC DNA]</scope>
    <source>
        <strain evidence="1">Aro1</strain>
    </source>
</reference>
<proteinExistence type="predicted"/>
<dbReference type="Proteomes" id="UP000034805">
    <property type="component" value="Unassembled WGS sequence"/>
</dbReference>
<name>A0A0P7T920_SCLFO</name>
<evidence type="ECO:0000313" key="2">
    <source>
        <dbReference type="Proteomes" id="UP000034805"/>
    </source>
</evidence>